<keyword evidence="1" id="KW-0472">Membrane</keyword>
<dbReference type="EMBL" id="VEPZ02001718">
    <property type="protein sequence ID" value="KAE8661957.1"/>
    <property type="molecule type" value="Genomic_DNA"/>
</dbReference>
<accession>A0A6A2XYZ5</accession>
<keyword evidence="3" id="KW-1185">Reference proteome</keyword>
<keyword evidence="1" id="KW-0812">Transmembrane</keyword>
<dbReference type="Proteomes" id="UP000436088">
    <property type="component" value="Unassembled WGS sequence"/>
</dbReference>
<organism evidence="2 3">
    <name type="scientific">Hibiscus syriacus</name>
    <name type="common">Rose of Sharon</name>
    <dbReference type="NCBI Taxonomy" id="106335"/>
    <lineage>
        <taxon>Eukaryota</taxon>
        <taxon>Viridiplantae</taxon>
        <taxon>Streptophyta</taxon>
        <taxon>Embryophyta</taxon>
        <taxon>Tracheophyta</taxon>
        <taxon>Spermatophyta</taxon>
        <taxon>Magnoliopsida</taxon>
        <taxon>eudicotyledons</taxon>
        <taxon>Gunneridae</taxon>
        <taxon>Pentapetalae</taxon>
        <taxon>rosids</taxon>
        <taxon>malvids</taxon>
        <taxon>Malvales</taxon>
        <taxon>Malvaceae</taxon>
        <taxon>Malvoideae</taxon>
        <taxon>Hibiscus</taxon>
    </lineage>
</organism>
<evidence type="ECO:0000256" key="1">
    <source>
        <dbReference type="SAM" id="Phobius"/>
    </source>
</evidence>
<name>A0A6A2XYZ5_HIBSY</name>
<comment type="caution">
    <text evidence="2">The sequence shown here is derived from an EMBL/GenBank/DDBJ whole genome shotgun (WGS) entry which is preliminary data.</text>
</comment>
<evidence type="ECO:0000313" key="3">
    <source>
        <dbReference type="Proteomes" id="UP000436088"/>
    </source>
</evidence>
<feature type="transmembrane region" description="Helical" evidence="1">
    <location>
        <begin position="31"/>
        <end position="52"/>
    </location>
</feature>
<keyword evidence="1" id="KW-1133">Transmembrane helix</keyword>
<protein>
    <submittedName>
        <fullName evidence="2">Uncharacterized protein</fullName>
    </submittedName>
</protein>
<gene>
    <name evidence="2" type="ORF">F3Y22_tig00113722pilonHSYRG00419</name>
</gene>
<evidence type="ECO:0000313" key="2">
    <source>
        <dbReference type="EMBL" id="KAE8661957.1"/>
    </source>
</evidence>
<dbReference type="AlphaFoldDB" id="A0A6A2XYZ5"/>
<sequence>MGLFYVMVVDKLPKPIHNRHSVVGAHDTTTLLMILWAVVAMVGLVAAIAVAINYRFKRERSDGYEVIRI</sequence>
<proteinExistence type="predicted"/>
<reference evidence="2" key="1">
    <citation type="submission" date="2019-09" db="EMBL/GenBank/DDBJ databases">
        <title>Draft genome information of white flower Hibiscus syriacus.</title>
        <authorList>
            <person name="Kim Y.-M."/>
        </authorList>
    </citation>
    <scope>NUCLEOTIDE SEQUENCE [LARGE SCALE GENOMIC DNA]</scope>
    <source>
        <strain evidence="2">YM2019G1</strain>
    </source>
</reference>